<dbReference type="RefSeq" id="WP_015606934.1">
    <property type="nucleotide sequence ID" value="NC_021177.1"/>
</dbReference>
<dbReference type="EMBL" id="CP005080">
    <property type="protein sequence ID" value="AGK75548.1"/>
    <property type="molecule type" value="Genomic_DNA"/>
</dbReference>
<reference evidence="2 3" key="1">
    <citation type="submission" date="2013-04" db="EMBL/GenBank/DDBJ databases">
        <title>Complete genome sequence of Streptomyces fulvissimus.</title>
        <authorList>
            <person name="Myronovskyi M."/>
            <person name="Tokovenko B."/>
            <person name="Manderscheid N."/>
            <person name="Petzke L."/>
            <person name="Luzhetskyy A."/>
        </authorList>
    </citation>
    <scope>NUCLEOTIDE SEQUENCE [LARGE SCALE GENOMIC DNA]</scope>
    <source>
        <strain evidence="2 3">DSM 40593</strain>
    </source>
</reference>
<dbReference type="AlphaFoldDB" id="N0CPQ4"/>
<evidence type="ECO:0000256" key="1">
    <source>
        <dbReference type="SAM" id="MobiDB-lite"/>
    </source>
</evidence>
<dbReference type="OrthoDB" id="2039152at2"/>
<name>N0CPQ4_STRMI</name>
<dbReference type="HOGENOM" id="CLU_2588207_0_0_11"/>
<organism evidence="2 3">
    <name type="scientific">Streptomyces microflavus DSM 40593</name>
    <dbReference type="NCBI Taxonomy" id="1303692"/>
    <lineage>
        <taxon>Bacteria</taxon>
        <taxon>Bacillati</taxon>
        <taxon>Actinomycetota</taxon>
        <taxon>Actinomycetes</taxon>
        <taxon>Kitasatosporales</taxon>
        <taxon>Streptomycetaceae</taxon>
        <taxon>Streptomyces</taxon>
    </lineage>
</organism>
<sequence>MSSGPAGRICSTRSSVPSGEGGGLAAHQVEQAERDGRPDGEARCQVGEFVQPLVRLLAFRRYFGETPGAYVKRTATRTAA</sequence>
<dbReference type="Proteomes" id="UP000013304">
    <property type="component" value="Chromosome"/>
</dbReference>
<evidence type="ECO:0000313" key="3">
    <source>
        <dbReference type="Proteomes" id="UP000013304"/>
    </source>
</evidence>
<accession>N0CPQ4</accession>
<evidence type="ECO:0000313" key="2">
    <source>
        <dbReference type="EMBL" id="AGK75548.1"/>
    </source>
</evidence>
<proteinExistence type="predicted"/>
<feature type="region of interest" description="Disordered" evidence="1">
    <location>
        <begin position="1"/>
        <end position="40"/>
    </location>
</feature>
<dbReference type="PATRIC" id="fig|1303692.3.peg.576"/>
<gene>
    <name evidence="2" type="ORF">SFUL_564</name>
</gene>
<dbReference type="KEGG" id="sfi:SFUL_564"/>
<protein>
    <submittedName>
        <fullName evidence="2">AraC family transcriptional regulator</fullName>
    </submittedName>
</protein>
<feature type="compositionally biased region" description="Basic and acidic residues" evidence="1">
    <location>
        <begin position="30"/>
        <end position="40"/>
    </location>
</feature>